<dbReference type="NCBIfam" id="TIGR03025">
    <property type="entry name" value="EPS_sugtrans"/>
    <property type="match status" value="1"/>
</dbReference>
<dbReference type="GO" id="GO:0016020">
    <property type="term" value="C:membrane"/>
    <property type="evidence" value="ECO:0007669"/>
    <property type="project" value="UniProtKB-SubCell"/>
</dbReference>
<dbReference type="Gene3D" id="3.40.50.720">
    <property type="entry name" value="NAD(P)-binding Rossmann-like Domain"/>
    <property type="match status" value="1"/>
</dbReference>
<evidence type="ECO:0000256" key="3">
    <source>
        <dbReference type="ARBA" id="ARBA00022679"/>
    </source>
</evidence>
<dbReference type="PANTHER" id="PTHR30576">
    <property type="entry name" value="COLANIC BIOSYNTHESIS UDP-GLUCOSE LIPID CARRIER TRANSFERASE"/>
    <property type="match status" value="1"/>
</dbReference>
<dbReference type="InterPro" id="IPR017475">
    <property type="entry name" value="EPS_sugar_tfrase"/>
</dbReference>
<keyword evidence="3 10" id="KW-0808">Transferase</keyword>
<comment type="subcellular location">
    <subcellularLocation>
        <location evidence="1">Membrane</location>
        <topology evidence="1">Multi-pass membrane protein</topology>
    </subcellularLocation>
</comment>
<protein>
    <submittedName>
        <fullName evidence="10">Undecaprenyl-phosphate galactose phosphotransferase, WbaP/exopolysaccharide biosynthesis polyprenyl glycosylphosphotransferase</fullName>
    </submittedName>
</protein>
<gene>
    <name evidence="10" type="ORF">SAMN04489747_1178</name>
</gene>
<feature type="transmembrane region" description="Helical" evidence="8">
    <location>
        <begin position="150"/>
        <end position="171"/>
    </location>
</feature>
<accession>A0A1G6VJY6</accession>
<dbReference type="Proteomes" id="UP000198546">
    <property type="component" value="Chromosome i"/>
</dbReference>
<name>A0A1G6VJY6_9ACTN</name>
<dbReference type="EMBL" id="LT629688">
    <property type="protein sequence ID" value="SDD53841.1"/>
    <property type="molecule type" value="Genomic_DNA"/>
</dbReference>
<sequence length="511" mass="55486">MPFIGPAVPAHASGVLFRESESTGSLLVHTPPEPVTTGTSPSGLRPDRRRPDWSARYAAWLLSADALCGLAAWGLALTVTQLIGLGVAHPWWWAVACGLLWVVLIGSGRGYERSRLGLGSDEVRAVLHAGSRAVAVAAVVAALLQDTALLTVMVLAALLALLGGVLVRLALRRWLHARQRNGLDLRDTVVVGSLPQVTELADQLTGEPGAGMRVVGVCVPDHEIVEARASGLTVLGGTEDVRSAVLRHGVRVVAVASGQPPHYLRELAWSIEGLDTQLLVHPGLVEVAGPRMHIRPFIGLPLLAIEQPHFSGWRISAKRVTDLVLSSLGVLVASPLLLVLTLAIRLSDGGSAIFKQTRVGHQGRTFTMYKFRSMHVDAEARLAELMAQNEGAGPLFKMVDDPRITRVGKFLRRTSLDELPQLFNILNGTMSLVGPRPPLPSEVEAYQRPVRRRLLVVPGLTGLWQVSGRSSLSWDESVRLDLRYVENWTLALDLLIIWRTFWAVLARRGAY</sequence>
<feature type="domain" description="Bacterial sugar transferase" evidence="9">
    <location>
        <begin position="318"/>
        <end position="505"/>
    </location>
</feature>
<feature type="transmembrane region" description="Helical" evidence="8">
    <location>
        <begin position="323"/>
        <end position="344"/>
    </location>
</feature>
<dbReference type="GO" id="GO:0016780">
    <property type="term" value="F:phosphotransferase activity, for other substituted phosphate groups"/>
    <property type="evidence" value="ECO:0007669"/>
    <property type="project" value="TreeGrafter"/>
</dbReference>
<proteinExistence type="inferred from homology"/>
<keyword evidence="5 8" id="KW-1133">Transmembrane helix</keyword>
<feature type="transmembrane region" description="Helical" evidence="8">
    <location>
        <begin position="123"/>
        <end position="144"/>
    </location>
</feature>
<evidence type="ECO:0000256" key="1">
    <source>
        <dbReference type="ARBA" id="ARBA00004141"/>
    </source>
</evidence>
<evidence type="ECO:0000256" key="4">
    <source>
        <dbReference type="ARBA" id="ARBA00022692"/>
    </source>
</evidence>
<evidence type="ECO:0000256" key="7">
    <source>
        <dbReference type="SAM" id="MobiDB-lite"/>
    </source>
</evidence>
<dbReference type="InterPro" id="IPR003362">
    <property type="entry name" value="Bact_transf"/>
</dbReference>
<dbReference type="PANTHER" id="PTHR30576:SF10">
    <property type="entry name" value="SLL5057 PROTEIN"/>
    <property type="match status" value="1"/>
</dbReference>
<dbReference type="AlphaFoldDB" id="A0A1G6VJY6"/>
<evidence type="ECO:0000256" key="8">
    <source>
        <dbReference type="SAM" id="Phobius"/>
    </source>
</evidence>
<evidence type="ECO:0000259" key="9">
    <source>
        <dbReference type="Pfam" id="PF02397"/>
    </source>
</evidence>
<reference evidence="10 11" key="1">
    <citation type="submission" date="2016-10" db="EMBL/GenBank/DDBJ databases">
        <authorList>
            <person name="de Groot N.N."/>
        </authorList>
    </citation>
    <scope>NUCLEOTIDE SEQUENCE [LARGE SCALE GENOMIC DNA]</scope>
    <source>
        <strain evidence="10 11">MON 2.2</strain>
    </source>
</reference>
<organism evidence="10 11">
    <name type="scientific">Auraticoccus monumenti</name>
    <dbReference type="NCBI Taxonomy" id="675864"/>
    <lineage>
        <taxon>Bacteria</taxon>
        <taxon>Bacillati</taxon>
        <taxon>Actinomycetota</taxon>
        <taxon>Actinomycetes</taxon>
        <taxon>Propionibacteriales</taxon>
        <taxon>Propionibacteriaceae</taxon>
        <taxon>Auraticoccus</taxon>
    </lineage>
</organism>
<evidence type="ECO:0000256" key="6">
    <source>
        <dbReference type="ARBA" id="ARBA00023136"/>
    </source>
</evidence>
<feature type="transmembrane region" description="Helical" evidence="8">
    <location>
        <begin position="57"/>
        <end position="79"/>
    </location>
</feature>
<feature type="transmembrane region" description="Helical" evidence="8">
    <location>
        <begin position="91"/>
        <end position="111"/>
    </location>
</feature>
<comment type="similarity">
    <text evidence="2">Belongs to the bacterial sugar transferase family.</text>
</comment>
<evidence type="ECO:0000256" key="2">
    <source>
        <dbReference type="ARBA" id="ARBA00006464"/>
    </source>
</evidence>
<keyword evidence="11" id="KW-1185">Reference proteome</keyword>
<evidence type="ECO:0000313" key="10">
    <source>
        <dbReference type="EMBL" id="SDD53841.1"/>
    </source>
</evidence>
<dbReference type="Pfam" id="PF02397">
    <property type="entry name" value="Bac_transf"/>
    <property type="match status" value="1"/>
</dbReference>
<evidence type="ECO:0000313" key="11">
    <source>
        <dbReference type="Proteomes" id="UP000198546"/>
    </source>
</evidence>
<dbReference type="Pfam" id="PF13727">
    <property type="entry name" value="CoA_binding_3"/>
    <property type="match status" value="1"/>
</dbReference>
<evidence type="ECO:0000256" key="5">
    <source>
        <dbReference type="ARBA" id="ARBA00022989"/>
    </source>
</evidence>
<keyword evidence="6 8" id="KW-0472">Membrane</keyword>
<feature type="region of interest" description="Disordered" evidence="7">
    <location>
        <begin position="24"/>
        <end position="48"/>
    </location>
</feature>
<dbReference type="STRING" id="675864.SAMN04489747_1178"/>
<keyword evidence="4 8" id="KW-0812">Transmembrane</keyword>